<dbReference type="PANTHER" id="PTHR43549">
    <property type="entry name" value="MULTIDRUG RESISTANCE PROTEIN YPNP-RELATED"/>
    <property type="match status" value="1"/>
</dbReference>
<comment type="subcellular location">
    <subcellularLocation>
        <location evidence="1">Cell membrane</location>
        <topology evidence="1">Multi-pass membrane protein</topology>
    </subcellularLocation>
</comment>
<evidence type="ECO:0000256" key="3">
    <source>
        <dbReference type="ARBA" id="ARBA00022475"/>
    </source>
</evidence>
<evidence type="ECO:0000256" key="2">
    <source>
        <dbReference type="ARBA" id="ARBA00022448"/>
    </source>
</evidence>
<dbReference type="PANTHER" id="PTHR43549:SF3">
    <property type="entry name" value="MULTIDRUG RESISTANCE PROTEIN YPNP-RELATED"/>
    <property type="match status" value="1"/>
</dbReference>
<keyword evidence="5 7" id="KW-1133">Transmembrane helix</keyword>
<dbReference type="CDD" id="cd13138">
    <property type="entry name" value="MATE_yoeA_like"/>
    <property type="match status" value="1"/>
</dbReference>
<feature type="transmembrane region" description="Helical" evidence="7">
    <location>
        <begin position="202"/>
        <end position="221"/>
    </location>
</feature>
<dbReference type="NCBIfam" id="TIGR00797">
    <property type="entry name" value="matE"/>
    <property type="match status" value="1"/>
</dbReference>
<protein>
    <submittedName>
        <fullName evidence="8">MATE family efflux transporter</fullName>
    </submittedName>
</protein>
<organism evidence="8 9">
    <name type="scientific">Candidatus Acutalibacter pullistercoris</name>
    <dbReference type="NCBI Taxonomy" id="2838418"/>
    <lineage>
        <taxon>Bacteria</taxon>
        <taxon>Bacillati</taxon>
        <taxon>Bacillota</taxon>
        <taxon>Clostridia</taxon>
        <taxon>Eubacteriales</taxon>
        <taxon>Acutalibacteraceae</taxon>
        <taxon>Acutalibacter</taxon>
    </lineage>
</organism>
<feature type="transmembrane region" description="Helical" evidence="7">
    <location>
        <begin position="21"/>
        <end position="39"/>
    </location>
</feature>
<dbReference type="InterPro" id="IPR052031">
    <property type="entry name" value="Membrane_Transporter-Flippase"/>
</dbReference>
<feature type="transmembrane region" description="Helical" evidence="7">
    <location>
        <begin position="363"/>
        <end position="382"/>
    </location>
</feature>
<dbReference type="GO" id="GO:0005886">
    <property type="term" value="C:plasma membrane"/>
    <property type="evidence" value="ECO:0007669"/>
    <property type="project" value="UniProtKB-SubCell"/>
</dbReference>
<evidence type="ECO:0000256" key="7">
    <source>
        <dbReference type="SAM" id="Phobius"/>
    </source>
</evidence>
<sequence length="457" mass="48529">MANGRRKAANLDMTKGEPARLLVLFAIPMLIGGVFQLMYNMTDTLVVGRFASVDALAAIGATSSTTSLIIMLGQGLTNAVSVVISQAEGAGQQERMKRCVAHALYLVAAGSLILGLASFLGARPFLELLGTPVNIVDDAVAYVQITGGLSVALICYNGVSAVLRAIGDSKTPLYFLILCSLLNVALDLVFVIAFHWDVPGVAIATVISQAVSVVLCVLYMIRKYPRLRPDAAAFRLDPALLKEYLSIGLPMCFQSAVLGVGMFVITAVINSFGSDIVAAYTIGGKVEQLATLSFSNLAFSFSVYAGQNYGAKLYRRIGDGLKKGLVIIIGLSLLSSVVMLLFARPLAQIFLEDNVAAVLDGAVAMIRTEACFFWALGAIWAVNSTLRGMGMVKAALVSSVVELVCKIGVSVTLSQLLGSMGIWLAAPSGWVLGLVPSLFFLLRWWKKLSSLQEAQQG</sequence>
<evidence type="ECO:0000256" key="6">
    <source>
        <dbReference type="ARBA" id="ARBA00023136"/>
    </source>
</evidence>
<evidence type="ECO:0000313" key="9">
    <source>
        <dbReference type="Proteomes" id="UP000823915"/>
    </source>
</evidence>
<evidence type="ECO:0000256" key="5">
    <source>
        <dbReference type="ARBA" id="ARBA00022989"/>
    </source>
</evidence>
<comment type="caution">
    <text evidence="8">The sequence shown here is derived from an EMBL/GenBank/DDBJ whole genome shotgun (WGS) entry which is preliminary data.</text>
</comment>
<feature type="transmembrane region" description="Helical" evidence="7">
    <location>
        <begin position="422"/>
        <end position="442"/>
    </location>
</feature>
<dbReference type="GO" id="GO:0042910">
    <property type="term" value="F:xenobiotic transmembrane transporter activity"/>
    <property type="evidence" value="ECO:0007669"/>
    <property type="project" value="InterPro"/>
</dbReference>
<dbReference type="InterPro" id="IPR048279">
    <property type="entry name" value="MdtK-like"/>
</dbReference>
<evidence type="ECO:0000256" key="1">
    <source>
        <dbReference type="ARBA" id="ARBA00004651"/>
    </source>
</evidence>
<dbReference type="PIRSF" id="PIRSF006603">
    <property type="entry name" value="DinF"/>
    <property type="match status" value="1"/>
</dbReference>
<keyword evidence="4 7" id="KW-0812">Transmembrane</keyword>
<evidence type="ECO:0000313" key="8">
    <source>
        <dbReference type="EMBL" id="HIY27025.1"/>
    </source>
</evidence>
<dbReference type="EMBL" id="DXDU01000120">
    <property type="protein sequence ID" value="HIY27025.1"/>
    <property type="molecule type" value="Genomic_DNA"/>
</dbReference>
<keyword evidence="6 7" id="KW-0472">Membrane</keyword>
<feature type="transmembrane region" description="Helical" evidence="7">
    <location>
        <begin position="289"/>
        <end position="305"/>
    </location>
</feature>
<feature type="transmembrane region" description="Helical" evidence="7">
    <location>
        <begin position="173"/>
        <end position="196"/>
    </location>
</feature>
<keyword evidence="2" id="KW-0813">Transport</keyword>
<feature type="transmembrane region" description="Helical" evidence="7">
    <location>
        <begin position="51"/>
        <end position="72"/>
    </location>
</feature>
<feature type="transmembrane region" description="Helical" evidence="7">
    <location>
        <begin position="142"/>
        <end position="166"/>
    </location>
</feature>
<feature type="transmembrane region" description="Helical" evidence="7">
    <location>
        <begin position="244"/>
        <end position="269"/>
    </location>
</feature>
<reference evidence="8" key="1">
    <citation type="journal article" date="2021" name="PeerJ">
        <title>Extensive microbial diversity within the chicken gut microbiome revealed by metagenomics and culture.</title>
        <authorList>
            <person name="Gilroy R."/>
            <person name="Ravi A."/>
            <person name="Getino M."/>
            <person name="Pursley I."/>
            <person name="Horton D.L."/>
            <person name="Alikhan N.F."/>
            <person name="Baker D."/>
            <person name="Gharbi K."/>
            <person name="Hall N."/>
            <person name="Watson M."/>
            <person name="Adriaenssens E.M."/>
            <person name="Foster-Nyarko E."/>
            <person name="Jarju S."/>
            <person name="Secka A."/>
            <person name="Antonio M."/>
            <person name="Oren A."/>
            <person name="Chaudhuri R.R."/>
            <person name="La Ragione R."/>
            <person name="Hildebrand F."/>
            <person name="Pallen M.J."/>
        </authorList>
    </citation>
    <scope>NUCLEOTIDE SEQUENCE</scope>
    <source>
        <strain evidence="8">1282</strain>
    </source>
</reference>
<dbReference type="Pfam" id="PF01554">
    <property type="entry name" value="MatE"/>
    <property type="match status" value="2"/>
</dbReference>
<feature type="transmembrane region" description="Helical" evidence="7">
    <location>
        <begin position="394"/>
        <end position="416"/>
    </location>
</feature>
<name>A0A9D2C1S0_9FIRM</name>
<dbReference type="GO" id="GO:0015297">
    <property type="term" value="F:antiporter activity"/>
    <property type="evidence" value="ECO:0007669"/>
    <property type="project" value="InterPro"/>
</dbReference>
<accession>A0A9D2C1S0</accession>
<feature type="transmembrane region" description="Helical" evidence="7">
    <location>
        <begin position="325"/>
        <end position="343"/>
    </location>
</feature>
<keyword evidence="3" id="KW-1003">Cell membrane</keyword>
<dbReference type="Proteomes" id="UP000823915">
    <property type="component" value="Unassembled WGS sequence"/>
</dbReference>
<evidence type="ECO:0000256" key="4">
    <source>
        <dbReference type="ARBA" id="ARBA00022692"/>
    </source>
</evidence>
<gene>
    <name evidence="8" type="ORF">H9838_07645</name>
</gene>
<proteinExistence type="predicted"/>
<reference evidence="8" key="2">
    <citation type="submission" date="2021-04" db="EMBL/GenBank/DDBJ databases">
        <authorList>
            <person name="Gilroy R."/>
        </authorList>
    </citation>
    <scope>NUCLEOTIDE SEQUENCE</scope>
    <source>
        <strain evidence="8">1282</strain>
    </source>
</reference>
<feature type="transmembrane region" description="Helical" evidence="7">
    <location>
        <begin position="103"/>
        <end position="122"/>
    </location>
</feature>
<dbReference type="AlphaFoldDB" id="A0A9D2C1S0"/>
<dbReference type="InterPro" id="IPR002528">
    <property type="entry name" value="MATE_fam"/>
</dbReference>